<dbReference type="SMART" id="SM00463">
    <property type="entry name" value="SMR"/>
    <property type="match status" value="1"/>
</dbReference>
<dbReference type="InterPro" id="IPR036063">
    <property type="entry name" value="Smr_dom_sf"/>
</dbReference>
<dbReference type="InterPro" id="IPR022990">
    <property type="entry name" value="SmrB-like"/>
</dbReference>
<dbReference type="EMBL" id="JACNEP010000001">
    <property type="protein sequence ID" value="MBC3764533.1"/>
    <property type="molecule type" value="Genomic_DNA"/>
</dbReference>
<dbReference type="PANTHER" id="PTHR35562">
    <property type="entry name" value="DNA ENDONUCLEASE SMRA-RELATED"/>
    <property type="match status" value="1"/>
</dbReference>
<dbReference type="GO" id="GO:0072344">
    <property type="term" value="P:rescue of stalled ribosome"/>
    <property type="evidence" value="ECO:0007669"/>
    <property type="project" value="UniProtKB-UniRule"/>
</dbReference>
<dbReference type="PROSITE" id="PS50828">
    <property type="entry name" value="SMR"/>
    <property type="match status" value="1"/>
</dbReference>
<dbReference type="GO" id="GO:0016787">
    <property type="term" value="F:hydrolase activity"/>
    <property type="evidence" value="ECO:0007669"/>
    <property type="project" value="UniProtKB-KW"/>
</dbReference>
<comment type="subunit">
    <text evidence="6">Associates with collided ribosomes, but not with correctly translating polysomes.</text>
</comment>
<comment type="similarity">
    <text evidence="6">Belongs to the SmrB family.</text>
</comment>
<evidence type="ECO:0000256" key="1">
    <source>
        <dbReference type="ARBA" id="ARBA00022722"/>
    </source>
</evidence>
<dbReference type="SUPFAM" id="SSF160443">
    <property type="entry name" value="SMR domain-like"/>
    <property type="match status" value="1"/>
</dbReference>
<reference evidence="8" key="2">
    <citation type="submission" date="2020-08" db="EMBL/GenBank/DDBJ databases">
        <authorList>
            <person name="Lai Q."/>
        </authorList>
    </citation>
    <scope>NUCLEOTIDE SEQUENCE</scope>
    <source>
        <strain evidence="8">S27-2</strain>
    </source>
</reference>
<evidence type="ECO:0000256" key="5">
    <source>
        <dbReference type="ARBA" id="ARBA00022884"/>
    </source>
</evidence>
<keyword evidence="1 6" id="KW-0540">Nuclease</keyword>
<dbReference type="EC" id="3.1.-.-" evidence="6"/>
<gene>
    <name evidence="6 8" type="primary">smrB</name>
    <name evidence="8" type="ORF">H8B19_01500</name>
</gene>
<dbReference type="GO" id="GO:0019843">
    <property type="term" value="F:rRNA binding"/>
    <property type="evidence" value="ECO:0007669"/>
    <property type="project" value="UniProtKB-UniRule"/>
</dbReference>
<dbReference type="HAMAP" id="MF_01042">
    <property type="entry name" value="SmrB"/>
    <property type="match status" value="1"/>
</dbReference>
<dbReference type="PANTHER" id="PTHR35562:SF1">
    <property type="entry name" value="UPF0115 PROTEIN YFCN"/>
    <property type="match status" value="1"/>
</dbReference>
<sequence length="175" mass="19598">MTKKTPVTDDDLDLFRQEVAGIKPLKQDKIQTKRQPIKKKTNSINQIERQSQAEFYFSDNFEAHFGHDGPLKYVQPGADSHEIKRLRRGEIPPDLILDLHGLTKAQAKLEVAALISAAVKQHCECVCIVHGIGSHILKQIVPSWLVQHPSVLGFHQAPLQWGGQGALLVLIEHPQ</sequence>
<dbReference type="Gene3D" id="3.30.1370.110">
    <property type="match status" value="1"/>
</dbReference>
<reference evidence="8" key="1">
    <citation type="journal article" date="2018" name="Int. J. Syst. Evol. Microbiol.">
        <title>Neptunicella marina gen. nov., sp. nov., isolated from surface seawater.</title>
        <authorList>
            <person name="Liu X."/>
            <person name="Lai Q."/>
            <person name="Du Y."/>
            <person name="Zhang X."/>
            <person name="Liu Z."/>
            <person name="Sun F."/>
            <person name="Shao Z."/>
        </authorList>
    </citation>
    <scope>NUCLEOTIDE SEQUENCE</scope>
    <source>
        <strain evidence="8">S27-2</strain>
    </source>
</reference>
<dbReference type="InterPro" id="IPR002625">
    <property type="entry name" value="Smr_dom"/>
</dbReference>
<dbReference type="NCBIfam" id="NF003432">
    <property type="entry name" value="PRK04946.1"/>
    <property type="match status" value="1"/>
</dbReference>
<dbReference type="Pfam" id="PF01713">
    <property type="entry name" value="Smr"/>
    <property type="match status" value="1"/>
</dbReference>
<accession>A0A8J6ISD5</accession>
<comment type="caution">
    <text evidence="8">The sequence shown here is derived from an EMBL/GenBank/DDBJ whole genome shotgun (WGS) entry which is preliminary data.</text>
</comment>
<evidence type="ECO:0000259" key="7">
    <source>
        <dbReference type="PROSITE" id="PS50828"/>
    </source>
</evidence>
<evidence type="ECO:0000256" key="6">
    <source>
        <dbReference type="HAMAP-Rule" id="MF_01042"/>
    </source>
</evidence>
<evidence type="ECO:0000313" key="9">
    <source>
        <dbReference type="Proteomes" id="UP000601768"/>
    </source>
</evidence>
<evidence type="ECO:0000313" key="8">
    <source>
        <dbReference type="EMBL" id="MBC3764533.1"/>
    </source>
</evidence>
<dbReference type="AlphaFoldDB" id="A0A8J6ISD5"/>
<name>A0A8J6ISD5_9ALTE</name>
<feature type="domain" description="Smr" evidence="7">
    <location>
        <begin position="97"/>
        <end position="172"/>
    </location>
</feature>
<evidence type="ECO:0000256" key="2">
    <source>
        <dbReference type="ARBA" id="ARBA00022730"/>
    </source>
</evidence>
<keyword evidence="9" id="KW-1185">Reference proteome</keyword>
<keyword evidence="2 6" id="KW-0699">rRNA-binding</keyword>
<dbReference type="RefSeq" id="WP_186505002.1">
    <property type="nucleotide sequence ID" value="NZ_JACNEP010000001.1"/>
</dbReference>
<keyword evidence="3 6" id="KW-0255">Endonuclease</keyword>
<protein>
    <recommendedName>
        <fullName evidence="6">Ribosome rescue factor SmrB</fullName>
        <ecNumber evidence="6">3.1.-.-</ecNumber>
    </recommendedName>
</protein>
<dbReference type="Proteomes" id="UP000601768">
    <property type="component" value="Unassembled WGS sequence"/>
</dbReference>
<organism evidence="8 9">
    <name type="scientific">Neptunicella marina</name>
    <dbReference type="NCBI Taxonomy" id="2125989"/>
    <lineage>
        <taxon>Bacteria</taxon>
        <taxon>Pseudomonadati</taxon>
        <taxon>Pseudomonadota</taxon>
        <taxon>Gammaproteobacteria</taxon>
        <taxon>Alteromonadales</taxon>
        <taxon>Alteromonadaceae</taxon>
        <taxon>Neptunicella</taxon>
    </lineage>
</organism>
<evidence type="ECO:0000256" key="3">
    <source>
        <dbReference type="ARBA" id="ARBA00022759"/>
    </source>
</evidence>
<proteinExistence type="inferred from homology"/>
<dbReference type="GO" id="GO:0004521">
    <property type="term" value="F:RNA endonuclease activity"/>
    <property type="evidence" value="ECO:0007669"/>
    <property type="project" value="UniProtKB-UniRule"/>
</dbReference>
<comment type="function">
    <text evidence="6">Acts as a ribosome collision sensor. Detects stalled/collided disomes (pairs of ribosomes where the leading ribosome is stalled and a second ribosome has collided with it) and endonucleolytically cleaves mRNA at the 5' boundary of the stalled ribosome. Stalled/collided disomes form a new interface (primarily via the 30S subunits) that binds SmrB. Cleaved mRNA becomes available for tmRNA ligation, leading to ribosomal subunit dissociation and rescue of stalled ribosomes.</text>
</comment>
<evidence type="ECO:0000256" key="4">
    <source>
        <dbReference type="ARBA" id="ARBA00022801"/>
    </source>
</evidence>
<keyword evidence="4 6" id="KW-0378">Hydrolase</keyword>
<keyword evidence="5 6" id="KW-0694">RNA-binding</keyword>